<proteinExistence type="predicted"/>
<keyword evidence="3" id="KW-1185">Reference proteome</keyword>
<gene>
    <name evidence="2" type="ORF">Taro_008311</name>
</gene>
<accession>A0A843TX82</accession>
<dbReference type="EMBL" id="NMUH01000271">
    <property type="protein sequence ID" value="MQL75921.1"/>
    <property type="molecule type" value="Genomic_DNA"/>
</dbReference>
<evidence type="ECO:0000313" key="2">
    <source>
        <dbReference type="EMBL" id="MQL75921.1"/>
    </source>
</evidence>
<dbReference type="Proteomes" id="UP000652761">
    <property type="component" value="Unassembled WGS sequence"/>
</dbReference>
<evidence type="ECO:0000256" key="1">
    <source>
        <dbReference type="SAM" id="MobiDB-lite"/>
    </source>
</evidence>
<dbReference type="AlphaFoldDB" id="A0A843TX82"/>
<protein>
    <recommendedName>
        <fullName evidence="4">Chromo domain-containing protein</fullName>
    </recommendedName>
</protein>
<name>A0A843TX82_COLES</name>
<sequence>MDSGVQQLHRRQIPLFKVAWENHVSGEATWEREDVMREHFPWTLVAGELWIDHKKLIYFPMFVCYDLCKPSSWSRPKTRPCLPTGFNLERGHQCGRDLAGNQAAAAARNGAGDLHRNFRSLNPPCFSGSPDPDEAEN</sequence>
<feature type="region of interest" description="Disordered" evidence="1">
    <location>
        <begin position="115"/>
        <end position="137"/>
    </location>
</feature>
<evidence type="ECO:0008006" key="4">
    <source>
        <dbReference type="Google" id="ProtNLM"/>
    </source>
</evidence>
<organism evidence="2 3">
    <name type="scientific">Colocasia esculenta</name>
    <name type="common">Wild taro</name>
    <name type="synonym">Arum esculentum</name>
    <dbReference type="NCBI Taxonomy" id="4460"/>
    <lineage>
        <taxon>Eukaryota</taxon>
        <taxon>Viridiplantae</taxon>
        <taxon>Streptophyta</taxon>
        <taxon>Embryophyta</taxon>
        <taxon>Tracheophyta</taxon>
        <taxon>Spermatophyta</taxon>
        <taxon>Magnoliopsida</taxon>
        <taxon>Liliopsida</taxon>
        <taxon>Araceae</taxon>
        <taxon>Aroideae</taxon>
        <taxon>Colocasieae</taxon>
        <taxon>Colocasia</taxon>
    </lineage>
</organism>
<reference evidence="2" key="1">
    <citation type="submission" date="2017-07" db="EMBL/GenBank/DDBJ databases">
        <title>Taro Niue Genome Assembly and Annotation.</title>
        <authorList>
            <person name="Atibalentja N."/>
            <person name="Keating K."/>
            <person name="Fields C.J."/>
        </authorList>
    </citation>
    <scope>NUCLEOTIDE SEQUENCE</scope>
    <source>
        <strain evidence="2">Niue_2</strain>
        <tissue evidence="2">Leaf</tissue>
    </source>
</reference>
<evidence type="ECO:0000313" key="3">
    <source>
        <dbReference type="Proteomes" id="UP000652761"/>
    </source>
</evidence>
<comment type="caution">
    <text evidence="2">The sequence shown here is derived from an EMBL/GenBank/DDBJ whole genome shotgun (WGS) entry which is preliminary data.</text>
</comment>
<dbReference type="OrthoDB" id="779927at2759"/>